<dbReference type="SMART" id="SM00225">
    <property type="entry name" value="BTB"/>
    <property type="match status" value="1"/>
</dbReference>
<evidence type="ECO:0000313" key="2">
    <source>
        <dbReference type="EMBL" id="CAE8584001.1"/>
    </source>
</evidence>
<name>A0A813D676_POLGL</name>
<evidence type="ECO:0000259" key="1">
    <source>
        <dbReference type="PROSITE" id="PS50097"/>
    </source>
</evidence>
<protein>
    <recommendedName>
        <fullName evidence="1">BTB domain-containing protein</fullName>
    </recommendedName>
</protein>
<dbReference type="Gene3D" id="3.30.710.10">
    <property type="entry name" value="Potassium Channel Kv1.1, Chain A"/>
    <property type="match status" value="1"/>
</dbReference>
<organism evidence="2 3">
    <name type="scientific">Polarella glacialis</name>
    <name type="common">Dinoflagellate</name>
    <dbReference type="NCBI Taxonomy" id="89957"/>
    <lineage>
        <taxon>Eukaryota</taxon>
        <taxon>Sar</taxon>
        <taxon>Alveolata</taxon>
        <taxon>Dinophyceae</taxon>
        <taxon>Suessiales</taxon>
        <taxon>Suessiaceae</taxon>
        <taxon>Polarella</taxon>
    </lineage>
</organism>
<dbReference type="SUPFAM" id="SSF54695">
    <property type="entry name" value="POZ domain"/>
    <property type="match status" value="1"/>
</dbReference>
<dbReference type="PANTHER" id="PTHR24413">
    <property type="entry name" value="SPECKLE-TYPE POZ PROTEIN"/>
    <property type="match status" value="1"/>
</dbReference>
<comment type="caution">
    <text evidence="2">The sequence shown here is derived from an EMBL/GenBank/DDBJ whole genome shotgun (WGS) entry which is preliminary data.</text>
</comment>
<dbReference type="Pfam" id="PF00651">
    <property type="entry name" value="BTB"/>
    <property type="match status" value="1"/>
</dbReference>
<keyword evidence="3" id="KW-1185">Reference proteome</keyword>
<sequence>MASAAAEPQWLEKRIDCTSTTMWDVGTAAFEVKVVHKTGSNEYIIGVTPELSSTWESILRLGKQNLLHLIGTRHSHTEWARFANDFPLIRRAKGEDVCMKFDGNAVTISYDSSFLGPFRVPDGKYSPCVLTCWCDTCLVIQYRPLCKRNSSELQICDKLFQDRKFTDASLMCGGHQIPVHRCVLAAASPVFERMLESGMREGHTTTIELQDVSPEAIEMMVRYIYTGDVSPMLDQLSELFVLGNKYMIPSLVSDIGNLMVQQLDKTNGKDILHVVRRHATCADKYSVELWDKIMAKLHDDRELMQGVLETFCCSSADEISHQ</sequence>
<reference evidence="2" key="1">
    <citation type="submission" date="2021-02" db="EMBL/GenBank/DDBJ databases">
        <authorList>
            <person name="Dougan E. K."/>
            <person name="Rhodes N."/>
            <person name="Thang M."/>
            <person name="Chan C."/>
        </authorList>
    </citation>
    <scope>NUCLEOTIDE SEQUENCE</scope>
</reference>
<gene>
    <name evidence="2" type="ORF">PGLA1383_LOCUS2945</name>
</gene>
<dbReference type="AlphaFoldDB" id="A0A813D676"/>
<dbReference type="InterPro" id="IPR011333">
    <property type="entry name" value="SKP1/BTB/POZ_sf"/>
</dbReference>
<dbReference type="Proteomes" id="UP000654075">
    <property type="component" value="Unassembled WGS sequence"/>
</dbReference>
<feature type="domain" description="BTB" evidence="1">
    <location>
        <begin position="166"/>
        <end position="233"/>
    </location>
</feature>
<evidence type="ECO:0000313" key="3">
    <source>
        <dbReference type="Proteomes" id="UP000654075"/>
    </source>
</evidence>
<accession>A0A813D676</accession>
<dbReference type="OrthoDB" id="6359816at2759"/>
<proteinExistence type="predicted"/>
<dbReference type="EMBL" id="CAJNNV010000970">
    <property type="protein sequence ID" value="CAE8584001.1"/>
    <property type="molecule type" value="Genomic_DNA"/>
</dbReference>
<dbReference type="InterPro" id="IPR000210">
    <property type="entry name" value="BTB/POZ_dom"/>
</dbReference>
<dbReference type="CDD" id="cd18186">
    <property type="entry name" value="BTB_POZ_ZBTB_KLHL-like"/>
    <property type="match status" value="1"/>
</dbReference>
<dbReference type="PROSITE" id="PS50097">
    <property type="entry name" value="BTB"/>
    <property type="match status" value="1"/>
</dbReference>